<sequence length="120" mass="13526">MEKIATRLRGVVAAERRRLPMTPVENDTFMGDSGPVKLIDLFAGRSQLIVHHFMFSPAWDQGCPCCSDAADNAILHLAHLRPDDISFVRISRAPIEKLQAYSTRMGWTVPWVSTHDTTYN</sequence>
<dbReference type="Proteomes" id="UP000552709">
    <property type="component" value="Unassembled WGS sequence"/>
</dbReference>
<name>A0A7W8JVM2_9DEIO</name>
<evidence type="ECO:0000313" key="2">
    <source>
        <dbReference type="Proteomes" id="UP000552709"/>
    </source>
</evidence>
<dbReference type="AlphaFoldDB" id="A0A7W8JVM2"/>
<accession>A0A7W8JVM2</accession>
<keyword evidence="2" id="KW-1185">Reference proteome</keyword>
<proteinExistence type="predicted"/>
<comment type="caution">
    <text evidence="1">The sequence shown here is derived from an EMBL/GenBank/DDBJ whole genome shotgun (WGS) entry which is preliminary data.</text>
</comment>
<dbReference type="Pfam" id="PF05988">
    <property type="entry name" value="DUF899"/>
    <property type="match status" value="1"/>
</dbReference>
<dbReference type="InterPro" id="IPR010296">
    <property type="entry name" value="DUF899_thioredox"/>
</dbReference>
<dbReference type="EMBL" id="JACHFL010000008">
    <property type="protein sequence ID" value="MBB5363949.1"/>
    <property type="molecule type" value="Genomic_DNA"/>
</dbReference>
<evidence type="ECO:0000313" key="1">
    <source>
        <dbReference type="EMBL" id="MBB5363949.1"/>
    </source>
</evidence>
<reference evidence="1 2" key="1">
    <citation type="submission" date="2020-08" db="EMBL/GenBank/DDBJ databases">
        <title>Genomic Encyclopedia of Type Strains, Phase IV (KMG-IV): sequencing the most valuable type-strain genomes for metagenomic binning, comparative biology and taxonomic classification.</title>
        <authorList>
            <person name="Goeker M."/>
        </authorList>
    </citation>
    <scope>NUCLEOTIDE SEQUENCE [LARGE SCALE GENOMIC DNA]</scope>
    <source>
        <strain evidence="1 2">DSM 27939</strain>
    </source>
</reference>
<gene>
    <name evidence="1" type="ORF">HNQ08_003056</name>
</gene>
<organism evidence="1 2">
    <name type="scientific">Deinococcus humi</name>
    <dbReference type="NCBI Taxonomy" id="662880"/>
    <lineage>
        <taxon>Bacteria</taxon>
        <taxon>Thermotogati</taxon>
        <taxon>Deinococcota</taxon>
        <taxon>Deinococci</taxon>
        <taxon>Deinococcales</taxon>
        <taxon>Deinococcaceae</taxon>
        <taxon>Deinococcus</taxon>
    </lineage>
</organism>
<protein>
    <submittedName>
        <fullName evidence="1">Putative dithiol-disulfide oxidoreductase (DUF899 family)</fullName>
    </submittedName>
</protein>